<dbReference type="Gene3D" id="3.40.50.720">
    <property type="entry name" value="NAD(P)-binding Rossmann-like Domain"/>
    <property type="match status" value="1"/>
</dbReference>
<organism evidence="7 8">
    <name type="scientific">Solirubrobacter pauli</name>
    <dbReference type="NCBI Taxonomy" id="166793"/>
    <lineage>
        <taxon>Bacteria</taxon>
        <taxon>Bacillati</taxon>
        <taxon>Actinomycetota</taxon>
        <taxon>Thermoleophilia</taxon>
        <taxon>Solirubrobacterales</taxon>
        <taxon>Solirubrobacteraceae</taxon>
        <taxon>Solirubrobacter</taxon>
    </lineage>
</organism>
<dbReference type="InterPro" id="IPR033640">
    <property type="entry name" value="FAR_C"/>
</dbReference>
<keyword evidence="2" id="KW-0444">Lipid biosynthesis</keyword>
<dbReference type="Pfam" id="PF12710">
    <property type="entry name" value="HAD"/>
    <property type="match status" value="1"/>
</dbReference>
<evidence type="ECO:0000256" key="4">
    <source>
        <dbReference type="SAM" id="MobiDB-lite"/>
    </source>
</evidence>
<dbReference type="GO" id="GO:0016787">
    <property type="term" value="F:hydrolase activity"/>
    <property type="evidence" value="ECO:0007669"/>
    <property type="project" value="UniProtKB-KW"/>
</dbReference>
<protein>
    <submittedName>
        <fullName evidence="7">HAD superfamily hydrolase (TIGR01490 family)</fullName>
    </submittedName>
</protein>
<evidence type="ECO:0000259" key="5">
    <source>
        <dbReference type="Pfam" id="PF03015"/>
    </source>
</evidence>
<dbReference type="GO" id="GO:0080019">
    <property type="term" value="F:alcohol-forming very long-chain fatty acyl-CoA reductase activity"/>
    <property type="evidence" value="ECO:0007669"/>
    <property type="project" value="InterPro"/>
</dbReference>
<dbReference type="InterPro" id="IPR013120">
    <property type="entry name" value="FAR_NAD-bd"/>
</dbReference>
<evidence type="ECO:0000259" key="6">
    <source>
        <dbReference type="Pfam" id="PF07993"/>
    </source>
</evidence>
<dbReference type="PANTHER" id="PTHR11011:SF45">
    <property type="entry name" value="FATTY ACYL-COA REDUCTASE CG8306-RELATED"/>
    <property type="match status" value="1"/>
</dbReference>
<dbReference type="PANTHER" id="PTHR11011">
    <property type="entry name" value="MALE STERILITY PROTEIN 2-RELATED"/>
    <property type="match status" value="1"/>
</dbReference>
<keyword evidence="3" id="KW-0443">Lipid metabolism</keyword>
<dbReference type="InterPro" id="IPR036412">
    <property type="entry name" value="HAD-like_sf"/>
</dbReference>
<dbReference type="SUPFAM" id="SSF51735">
    <property type="entry name" value="NAD(P)-binding Rossmann-fold domains"/>
    <property type="match status" value="1"/>
</dbReference>
<dbReference type="Pfam" id="PF03015">
    <property type="entry name" value="Sterile"/>
    <property type="match status" value="1"/>
</dbReference>
<dbReference type="Proteomes" id="UP000278962">
    <property type="component" value="Unassembled WGS sequence"/>
</dbReference>
<dbReference type="OrthoDB" id="25607at2"/>
<reference evidence="7 8" key="1">
    <citation type="submission" date="2018-10" db="EMBL/GenBank/DDBJ databases">
        <title>Genomic Encyclopedia of Archaeal and Bacterial Type Strains, Phase II (KMG-II): from individual species to whole genera.</title>
        <authorList>
            <person name="Goeker M."/>
        </authorList>
    </citation>
    <scope>NUCLEOTIDE SEQUENCE [LARGE SCALE GENOMIC DNA]</scope>
    <source>
        <strain evidence="7 8">DSM 14954</strain>
    </source>
</reference>
<evidence type="ECO:0000256" key="2">
    <source>
        <dbReference type="ARBA" id="ARBA00022516"/>
    </source>
</evidence>
<proteinExistence type="inferred from homology"/>
<keyword evidence="8" id="KW-1185">Reference proteome</keyword>
<dbReference type="InterPro" id="IPR023214">
    <property type="entry name" value="HAD_sf"/>
</dbReference>
<dbReference type="InterPro" id="IPR036291">
    <property type="entry name" value="NAD(P)-bd_dom_sf"/>
</dbReference>
<dbReference type="GO" id="GO:0035336">
    <property type="term" value="P:long-chain fatty-acyl-CoA metabolic process"/>
    <property type="evidence" value="ECO:0007669"/>
    <property type="project" value="TreeGrafter"/>
</dbReference>
<evidence type="ECO:0000256" key="3">
    <source>
        <dbReference type="ARBA" id="ARBA00023098"/>
    </source>
</evidence>
<dbReference type="Pfam" id="PF07993">
    <property type="entry name" value="NAD_binding_4"/>
    <property type="match status" value="1"/>
</dbReference>
<evidence type="ECO:0000313" key="8">
    <source>
        <dbReference type="Proteomes" id="UP000278962"/>
    </source>
</evidence>
<evidence type="ECO:0000313" key="7">
    <source>
        <dbReference type="EMBL" id="RKQ93420.1"/>
    </source>
</evidence>
<dbReference type="RefSeq" id="WP_121251533.1">
    <property type="nucleotide sequence ID" value="NZ_RBIL01000001.1"/>
</dbReference>
<feature type="region of interest" description="Disordered" evidence="4">
    <location>
        <begin position="497"/>
        <end position="517"/>
    </location>
</feature>
<dbReference type="Gene3D" id="3.40.50.1000">
    <property type="entry name" value="HAD superfamily/HAD-like"/>
    <property type="match status" value="1"/>
</dbReference>
<comment type="similarity">
    <text evidence="1">Belongs to the fatty acyl-CoA reductase family.</text>
</comment>
<dbReference type="SUPFAM" id="SSF56784">
    <property type="entry name" value="HAD-like"/>
    <property type="match status" value="1"/>
</dbReference>
<feature type="domain" description="Fatty acyl-CoA reductase C-terminal" evidence="5">
    <location>
        <begin position="428"/>
        <end position="495"/>
    </location>
</feature>
<dbReference type="AlphaFoldDB" id="A0A660LHI4"/>
<evidence type="ECO:0000256" key="1">
    <source>
        <dbReference type="ARBA" id="ARBA00005928"/>
    </source>
</evidence>
<sequence length="742" mass="82297">MLALPDEDVFPATIRQRLAGQTILLTGASGFLGKAVLGQILRELPETDVTLLLRGDAAKRLSEEILTSGPCEGLDGSRVKAISGDLGREGLDVGAGIDVVIHCAASVSFEQPLDEALELNSKGPARLLESVRAAGSDPYFIHVSTAYAAGMRTGLVLEKPSGTAPTEPWLDLNAELDAAKAWRRDIEAESRLPVHQHRFVAEAHRAIGPAGGPAVGTRAEILRYEWVRDQLTERGRERARALGWSDTYGLSKALGERTLITANPRNLTIVRPAIVESALHTPYPGWMESLKVADPIMLGYGAGIIPGRFGANRSIRIDIIPVDFVANACLAAAAHPPETPRVFNVSTGMRNPFTIGDLAEMTTRYFRDFPIPDEDGLPVSVPDWKFSSGREILTTLDRATKVLERGRTLVDKLPIPRSNDVELKLHKNQRKLDRLKRLNEIYKPYGELDCVFDDRNARALLESLHPDDQERFGFDVDEIDWDHYLGEVHLPALRKIAVPAPPGPKKTRSAGRRPAPEGPPALALFDVEGVVLDSTVAHFYAWLRTRDMPELDKLVWTAGVATKVPSWIIEDRRSRTAFNRNFYKLYKDLPARELKRQAEDALPDFIQPRIQNEAVRRIREHKRRGDRVILITSALDFLVDPLKHLADEVHAAKLVERVGRFTGELEEPPLTADGRASLAARLAADHGVELSDCHAYGDSLADLPLLELVGHPHAINPDFRLSREARRRRWPIETWGTEKAAI</sequence>
<dbReference type="GO" id="GO:0010345">
    <property type="term" value="P:suberin biosynthetic process"/>
    <property type="evidence" value="ECO:0007669"/>
    <property type="project" value="TreeGrafter"/>
</dbReference>
<dbReference type="InterPro" id="IPR026055">
    <property type="entry name" value="FAR"/>
</dbReference>
<dbReference type="CDD" id="cd09071">
    <property type="entry name" value="FAR_C"/>
    <property type="match status" value="1"/>
</dbReference>
<gene>
    <name evidence="7" type="ORF">C8N24_3287</name>
</gene>
<accession>A0A660LHI4</accession>
<name>A0A660LHI4_9ACTN</name>
<comment type="caution">
    <text evidence="7">The sequence shown here is derived from an EMBL/GenBank/DDBJ whole genome shotgun (WGS) entry which is preliminary data.</text>
</comment>
<dbReference type="EMBL" id="RBIL01000001">
    <property type="protein sequence ID" value="RKQ93420.1"/>
    <property type="molecule type" value="Genomic_DNA"/>
</dbReference>
<keyword evidence="7" id="KW-0378">Hydrolase</keyword>
<dbReference type="Gene3D" id="1.20.1440.100">
    <property type="entry name" value="SG protein - dephosphorylation function"/>
    <property type="match status" value="1"/>
</dbReference>
<feature type="domain" description="Thioester reductase (TE)" evidence="6">
    <location>
        <begin position="25"/>
        <end position="328"/>
    </location>
</feature>